<keyword evidence="1" id="KW-0472">Membrane</keyword>
<organism evidence="2 3">
    <name type="scientific">Snodgrassella alvi</name>
    <dbReference type="NCBI Taxonomy" id="1196083"/>
    <lineage>
        <taxon>Bacteria</taxon>
        <taxon>Pseudomonadati</taxon>
        <taxon>Pseudomonadota</taxon>
        <taxon>Betaproteobacteria</taxon>
        <taxon>Neisseriales</taxon>
        <taxon>Neisseriaceae</taxon>
        <taxon>Snodgrassella</taxon>
    </lineage>
</organism>
<sequence>MPRLQFFINLTLVLVTFLYPFIWYFGQIYFGVTAVTILMACIWLLRALLSKQKLQKIMSFVLAFLFMLLCWIHSAKFMYWYPVMVSILLLLIFGASLFSKQSVIERLARLQHPDLPESGVRYTRCVTQIWCGFFIVNILIISALILGAYWQAWAIYTGVISYMLMGMLLSGEFLYRRLILKISI</sequence>
<evidence type="ECO:0000313" key="3">
    <source>
        <dbReference type="Proteomes" id="UP000230202"/>
    </source>
</evidence>
<accession>A0A2N9X4S6</accession>
<evidence type="ECO:0008006" key="4">
    <source>
        <dbReference type="Google" id="ProtNLM"/>
    </source>
</evidence>
<reference evidence="2" key="1">
    <citation type="journal article" date="2017" name="MBio">
        <title>Type VI secretion-mediated competition in the bee gut microbiome.</title>
        <authorList>
            <person name="Steele M.I."/>
            <person name="Kwong W.K."/>
            <person name="Powell J.E."/>
            <person name="Whiteley M."/>
            <person name="Moran N.A."/>
        </authorList>
    </citation>
    <scope>NUCLEOTIDE SEQUENCE [LARGE SCALE GENOMIC DNA]</scope>
    <source>
        <strain evidence="2">WkB273</strain>
    </source>
</reference>
<keyword evidence="1" id="KW-1133">Transmembrane helix</keyword>
<feature type="transmembrane region" description="Helical" evidence="1">
    <location>
        <begin position="155"/>
        <end position="175"/>
    </location>
</feature>
<evidence type="ECO:0000256" key="1">
    <source>
        <dbReference type="SAM" id="Phobius"/>
    </source>
</evidence>
<dbReference type="EMBL" id="MEIL01000029">
    <property type="protein sequence ID" value="PIT38179.1"/>
    <property type="molecule type" value="Genomic_DNA"/>
</dbReference>
<name>A0A2N9X4S6_9NEIS</name>
<feature type="transmembrane region" description="Helical" evidence="1">
    <location>
        <begin position="28"/>
        <end position="45"/>
    </location>
</feature>
<feature type="transmembrane region" description="Helical" evidence="1">
    <location>
        <begin position="57"/>
        <end position="74"/>
    </location>
</feature>
<comment type="caution">
    <text evidence="2">The sequence shown here is derived from an EMBL/GenBank/DDBJ whole genome shotgun (WGS) entry which is preliminary data.</text>
</comment>
<dbReference type="RefSeq" id="WP_180295860.1">
    <property type="nucleotide sequence ID" value="NZ_MEIL01000029.1"/>
</dbReference>
<evidence type="ECO:0000313" key="2">
    <source>
        <dbReference type="EMBL" id="PIT38179.1"/>
    </source>
</evidence>
<feature type="transmembrane region" description="Helical" evidence="1">
    <location>
        <begin position="129"/>
        <end position="149"/>
    </location>
</feature>
<keyword evidence="1" id="KW-0812">Transmembrane</keyword>
<proteinExistence type="predicted"/>
<dbReference type="AlphaFoldDB" id="A0A2N9X4S6"/>
<feature type="transmembrane region" description="Helical" evidence="1">
    <location>
        <begin position="80"/>
        <end position="99"/>
    </location>
</feature>
<gene>
    <name evidence="2" type="ORF">BHC54_06380</name>
</gene>
<protein>
    <recommendedName>
        <fullName evidence="4">DNA gyrase subunit B</fullName>
    </recommendedName>
</protein>
<dbReference type="Proteomes" id="UP000230202">
    <property type="component" value="Unassembled WGS sequence"/>
</dbReference>
<feature type="transmembrane region" description="Helical" evidence="1">
    <location>
        <begin position="7"/>
        <end position="22"/>
    </location>
</feature>
<keyword evidence="3" id="KW-1185">Reference proteome</keyword>